<reference evidence="1" key="1">
    <citation type="journal article" date="2014" name="Int. J. Syst. Evol. Microbiol.">
        <title>Complete genome sequence of Corynebacterium casei LMG S-19264T (=DSM 44701T), isolated from a smear-ripened cheese.</title>
        <authorList>
            <consortium name="US DOE Joint Genome Institute (JGI-PGF)"/>
            <person name="Walter F."/>
            <person name="Albersmeier A."/>
            <person name="Kalinowski J."/>
            <person name="Ruckert C."/>
        </authorList>
    </citation>
    <scope>NUCLEOTIDE SEQUENCE</scope>
    <source>
        <strain evidence="1">CGMCC 1.15179</strain>
    </source>
</reference>
<dbReference type="Gene3D" id="3.40.50.720">
    <property type="entry name" value="NAD(P)-binding Rossmann-like Domain"/>
    <property type="match status" value="1"/>
</dbReference>
<dbReference type="Gene3D" id="3.90.25.10">
    <property type="entry name" value="UDP-galactose 4-epimerase, domain 1"/>
    <property type="match status" value="1"/>
</dbReference>
<comment type="caution">
    <text evidence="1">The sequence shown here is derived from an EMBL/GenBank/DDBJ whole genome shotgun (WGS) entry which is preliminary data.</text>
</comment>
<dbReference type="EMBL" id="BMHQ01000005">
    <property type="protein sequence ID" value="GGE15325.1"/>
    <property type="molecule type" value="Genomic_DNA"/>
</dbReference>
<dbReference type="AlphaFoldDB" id="A0A8J2VID5"/>
<gene>
    <name evidence="1" type="ORF">GCM10011571_16130</name>
</gene>
<reference evidence="1" key="2">
    <citation type="submission" date="2020-09" db="EMBL/GenBank/DDBJ databases">
        <authorList>
            <person name="Sun Q."/>
            <person name="Zhou Y."/>
        </authorList>
    </citation>
    <scope>NUCLEOTIDE SEQUENCE</scope>
    <source>
        <strain evidence="1">CGMCC 1.15179</strain>
    </source>
</reference>
<protein>
    <submittedName>
        <fullName evidence="1">Uncharacterized protein</fullName>
    </submittedName>
</protein>
<proteinExistence type="predicted"/>
<organism evidence="1 2">
    <name type="scientific">Marinithermofilum abyssi</name>
    <dbReference type="NCBI Taxonomy" id="1571185"/>
    <lineage>
        <taxon>Bacteria</taxon>
        <taxon>Bacillati</taxon>
        <taxon>Bacillota</taxon>
        <taxon>Bacilli</taxon>
        <taxon>Bacillales</taxon>
        <taxon>Thermoactinomycetaceae</taxon>
        <taxon>Marinithermofilum</taxon>
    </lineage>
</organism>
<name>A0A8J2VID5_9BACL</name>
<dbReference type="Proteomes" id="UP000625210">
    <property type="component" value="Unassembled WGS sequence"/>
</dbReference>
<sequence length="83" mass="9505">MYGKGEQKKPMITLEDDIRSLVRTVELPADGGFHVYNQATMLISPKDLSKRCFFRGDLPPYRTFLSSYSNIRGIKGQYIPFSL</sequence>
<evidence type="ECO:0000313" key="2">
    <source>
        <dbReference type="Proteomes" id="UP000625210"/>
    </source>
</evidence>
<evidence type="ECO:0000313" key="1">
    <source>
        <dbReference type="EMBL" id="GGE15325.1"/>
    </source>
</evidence>
<accession>A0A8J2VID5</accession>
<keyword evidence="2" id="KW-1185">Reference proteome</keyword>